<organism evidence="5">
    <name type="scientific">Tanacetum cinerariifolium</name>
    <name type="common">Dalmatian daisy</name>
    <name type="synonym">Chrysanthemum cinerariifolium</name>
    <dbReference type="NCBI Taxonomy" id="118510"/>
    <lineage>
        <taxon>Eukaryota</taxon>
        <taxon>Viridiplantae</taxon>
        <taxon>Streptophyta</taxon>
        <taxon>Embryophyta</taxon>
        <taxon>Tracheophyta</taxon>
        <taxon>Spermatophyta</taxon>
        <taxon>Magnoliopsida</taxon>
        <taxon>eudicotyledons</taxon>
        <taxon>Gunneridae</taxon>
        <taxon>Pentapetalae</taxon>
        <taxon>asterids</taxon>
        <taxon>campanulids</taxon>
        <taxon>Asterales</taxon>
        <taxon>Asteraceae</taxon>
        <taxon>Asteroideae</taxon>
        <taxon>Anthemideae</taxon>
        <taxon>Anthemidinae</taxon>
        <taxon>Tanacetum</taxon>
    </lineage>
</organism>
<evidence type="ECO:0000256" key="1">
    <source>
        <dbReference type="PROSITE-ProRule" id="PRU00047"/>
    </source>
</evidence>
<dbReference type="SMART" id="SM00343">
    <property type="entry name" value="ZnF_C2HC"/>
    <property type="match status" value="2"/>
</dbReference>
<dbReference type="GO" id="GO:0008270">
    <property type="term" value="F:zinc ion binding"/>
    <property type="evidence" value="ECO:0007669"/>
    <property type="project" value="UniProtKB-KW"/>
</dbReference>
<dbReference type="GO" id="GO:0003676">
    <property type="term" value="F:nucleic acid binding"/>
    <property type="evidence" value="ECO:0007669"/>
    <property type="project" value="InterPro"/>
</dbReference>
<evidence type="ECO:0000259" key="4">
    <source>
        <dbReference type="PROSITE" id="PS50158"/>
    </source>
</evidence>
<feature type="region of interest" description="Disordered" evidence="3">
    <location>
        <begin position="854"/>
        <end position="874"/>
    </location>
</feature>
<protein>
    <recommendedName>
        <fullName evidence="4">CCHC-type domain-containing protein</fullName>
    </recommendedName>
</protein>
<comment type="caution">
    <text evidence="5">The sequence shown here is derived from an EMBL/GenBank/DDBJ whole genome shotgun (WGS) entry which is preliminary data.</text>
</comment>
<evidence type="ECO:0000256" key="3">
    <source>
        <dbReference type="SAM" id="MobiDB-lite"/>
    </source>
</evidence>
<dbReference type="SUPFAM" id="SSF57756">
    <property type="entry name" value="Retrovirus zinc finger-like domains"/>
    <property type="match status" value="1"/>
</dbReference>
<dbReference type="PROSITE" id="PS50158">
    <property type="entry name" value="ZF_CCHC"/>
    <property type="match status" value="1"/>
</dbReference>
<name>A0A6L2J715_TANCI</name>
<dbReference type="EMBL" id="BKCJ010000344">
    <property type="protein sequence ID" value="GEU32347.1"/>
    <property type="molecule type" value="Genomic_DNA"/>
</dbReference>
<proteinExistence type="predicted"/>
<feature type="domain" description="CCHC-type" evidence="4">
    <location>
        <begin position="160"/>
        <end position="175"/>
    </location>
</feature>
<dbReference type="InterPro" id="IPR001878">
    <property type="entry name" value="Znf_CCHC"/>
</dbReference>
<feature type="coiled-coil region" evidence="2">
    <location>
        <begin position="99"/>
        <end position="126"/>
    </location>
</feature>
<evidence type="ECO:0000313" key="5">
    <source>
        <dbReference type="EMBL" id="GEU32347.1"/>
    </source>
</evidence>
<gene>
    <name evidence="5" type="ORF">Tci_004325</name>
</gene>
<dbReference type="Gene3D" id="4.10.60.10">
    <property type="entry name" value="Zinc finger, CCHC-type"/>
    <property type="match status" value="1"/>
</dbReference>
<keyword evidence="1" id="KW-0862">Zinc</keyword>
<sequence>MESLSPQVVVAAKLPILNPNEFDMWKMRIEQYFLMTDYSLWEVILNGDSPTPTRIVDDAKSLMEAIEKRFGGNKETKKVQKTLLKQQYENFSGTSSESLDQIHDRLQNLISQLEILEEMYLKWQMDMLTMRARMFLQKTRRNLGTNGTVAIGFDMSKVECYNCLRIGHFARDCRSPRDNKNKDTPRRTVPVEVSTLNALVSQCSSSSSRIENEVAPCSKACSKAYATLQSHYDNLTVDFKKSQIDVLSYKTGLESVKARDNALVELRKKFEKAEKERDALKLTLEKFQTSSKNLNASVPTSPVHDRYKSGEGYHAVPPPYTRTFMPPKPDLVFNDALKASETVTNVTSDSEDESEIECMPTQKEPSFVQTSEPVKTPRASVKIVEHPKQAENLRPDNQKSRGHKNSWNRKACFVCKSLNHSIKDCDYYKKQMVQNPVWNNVMRVNHHNSTRMSHSYSNRNVILTVVLTRSGLVSLNTSRPVSTAVPHTTVKRSPRPVIHVVYKAHLLIRRPINQKPATKTSNFNQKVTAVQVNKVTAVKGNKGSWVWKPKCTMLYHVSRLISASMNLKKFDYTDALGRSNKELPSPKQTALGKDNSNLLIVDSLLKTIWLLMHHVISLKHWLFQEKQQLEEVVITEDVIRQDLRLDDADVPKELDWNEFICSMASAVVCLATCRKFNFSKYIFDSMVRNVDRPSKFLMVGKGFSRVETPLFATMLVQPQPLIVEEEHEVQIIKLKKRVKKLEKTRRSKFSGGCIQTGGIEAIDADKEITLVEMKTKANLGAELQGRKDDDNAAIKDASAAEPNMFDDKEMQEKHLDNIRKYQSLKRKPISIAQARKNMIVYLKNMAGFKKLKAVEVSGSHSTQDTPTDDPKEMSKEDVKNMLEIILVSEFKVEALQKLHSNCGVHQVSSTTRRHDMYMLTEKDYPLSNEVITLMLSTRLQVEEDSKMARDLVMKIFMKANQPKNRSLDTSSKQHVIKKLGIQLHSGHGHLDVSHVVDEFGKLDIVVKGQNRLEVVLDQDAGHLHSLQKVFPEMSPSDMVLHQ</sequence>
<keyword evidence="1" id="KW-0863">Zinc-finger</keyword>
<evidence type="ECO:0000256" key="2">
    <source>
        <dbReference type="SAM" id="Coils"/>
    </source>
</evidence>
<dbReference type="Pfam" id="PF00098">
    <property type="entry name" value="zf-CCHC"/>
    <property type="match status" value="1"/>
</dbReference>
<feature type="coiled-coil region" evidence="2">
    <location>
        <begin position="256"/>
        <end position="290"/>
    </location>
</feature>
<dbReference type="InterPro" id="IPR036875">
    <property type="entry name" value="Znf_CCHC_sf"/>
</dbReference>
<reference evidence="5" key="1">
    <citation type="journal article" date="2019" name="Sci. Rep.">
        <title>Draft genome of Tanacetum cinerariifolium, the natural source of mosquito coil.</title>
        <authorList>
            <person name="Yamashiro T."/>
            <person name="Shiraishi A."/>
            <person name="Satake H."/>
            <person name="Nakayama K."/>
        </authorList>
    </citation>
    <scope>NUCLEOTIDE SEQUENCE</scope>
</reference>
<feature type="compositionally biased region" description="Polar residues" evidence="3">
    <location>
        <begin position="363"/>
        <end position="373"/>
    </location>
</feature>
<keyword evidence="2" id="KW-0175">Coiled coil</keyword>
<feature type="region of interest" description="Disordered" evidence="3">
    <location>
        <begin position="344"/>
        <end position="379"/>
    </location>
</feature>
<accession>A0A6L2J715</accession>
<keyword evidence="1" id="KW-0479">Metal-binding</keyword>
<dbReference type="AlphaFoldDB" id="A0A6L2J715"/>